<dbReference type="GeneID" id="33316099"/>
<evidence type="ECO:0000313" key="2">
    <source>
        <dbReference type="Proteomes" id="UP000197418"/>
    </source>
</evidence>
<gene>
    <name evidence="1" type="ORF">A3L08_07480</name>
</gene>
<dbReference type="EMBL" id="CP015102">
    <property type="protein sequence ID" value="ASJ07172.1"/>
    <property type="molecule type" value="Genomic_DNA"/>
</dbReference>
<reference evidence="1 2" key="1">
    <citation type="submission" date="2016-04" db="EMBL/GenBank/DDBJ databases">
        <title>Complete genome sequence of Thermococcus pacificus type strain P4.</title>
        <authorList>
            <person name="Oger P.M."/>
        </authorList>
    </citation>
    <scope>NUCLEOTIDE SEQUENCE [LARGE SCALE GENOMIC DNA]</scope>
    <source>
        <strain evidence="1 2">P-4</strain>
    </source>
</reference>
<proteinExistence type="predicted"/>
<dbReference type="KEGG" id="tpaf:A3L08_07480"/>
<evidence type="ECO:0000313" key="1">
    <source>
        <dbReference type="EMBL" id="ASJ07172.1"/>
    </source>
</evidence>
<dbReference type="OrthoDB" id="101068at2157"/>
<organism evidence="1 2">
    <name type="scientific">Thermococcus pacificus</name>
    <dbReference type="NCBI Taxonomy" id="71998"/>
    <lineage>
        <taxon>Archaea</taxon>
        <taxon>Methanobacteriati</taxon>
        <taxon>Methanobacteriota</taxon>
        <taxon>Thermococci</taxon>
        <taxon>Thermococcales</taxon>
        <taxon>Thermococcaceae</taxon>
        <taxon>Thermococcus</taxon>
    </lineage>
</organism>
<dbReference type="RefSeq" id="WP_088854423.1">
    <property type="nucleotide sequence ID" value="NZ_CP015102.1"/>
</dbReference>
<sequence length="78" mass="9030">MKAHKRYEVYLKSTYDGIFGRSVRGVELSLILLEDHARFSGVLSFLLPYSEKNARELLELLKVLVEKAKLYAEAENLR</sequence>
<protein>
    <submittedName>
        <fullName evidence="1">Uncharacterized protein</fullName>
    </submittedName>
</protein>
<dbReference type="AlphaFoldDB" id="A0A218P8Q9"/>
<accession>A0A218P8Q9</accession>
<dbReference type="Proteomes" id="UP000197418">
    <property type="component" value="Chromosome"/>
</dbReference>
<name>A0A218P8Q9_9EURY</name>
<keyword evidence="2" id="KW-1185">Reference proteome</keyword>